<keyword evidence="5" id="KW-1185">Reference proteome</keyword>
<comment type="similarity">
    <text evidence="1">Belongs to the eukaryotic ribosomal protein eS19 family.</text>
</comment>
<dbReference type="InterPro" id="IPR001266">
    <property type="entry name" value="Ribosomal_eS19"/>
</dbReference>
<dbReference type="Pfam" id="PF01090">
    <property type="entry name" value="Ribosomal_S19e"/>
    <property type="match status" value="1"/>
</dbReference>
<organism evidence="4 5">
    <name type="scientific">Cyanidium caldarium</name>
    <name type="common">Red alga</name>
    <dbReference type="NCBI Taxonomy" id="2771"/>
    <lineage>
        <taxon>Eukaryota</taxon>
        <taxon>Rhodophyta</taxon>
        <taxon>Bangiophyceae</taxon>
        <taxon>Cyanidiales</taxon>
        <taxon>Cyanidiaceae</taxon>
        <taxon>Cyanidium</taxon>
    </lineage>
</organism>
<name>A0AAV9IX17_CYACA</name>
<dbReference type="GO" id="GO:0003723">
    <property type="term" value="F:RNA binding"/>
    <property type="evidence" value="ECO:0007669"/>
    <property type="project" value="TreeGrafter"/>
</dbReference>
<dbReference type="GO" id="GO:0006412">
    <property type="term" value="P:translation"/>
    <property type="evidence" value="ECO:0007669"/>
    <property type="project" value="InterPro"/>
</dbReference>
<accession>A0AAV9IX17</accession>
<dbReference type="SUPFAM" id="SSF46785">
    <property type="entry name" value="Winged helix' DNA-binding domain"/>
    <property type="match status" value="1"/>
</dbReference>
<reference evidence="4 5" key="1">
    <citation type="submission" date="2022-07" db="EMBL/GenBank/DDBJ databases">
        <title>Genome-wide signatures of adaptation to extreme environments.</title>
        <authorList>
            <person name="Cho C.H."/>
            <person name="Yoon H.S."/>
        </authorList>
    </citation>
    <scope>NUCLEOTIDE SEQUENCE [LARGE SCALE GENOMIC DNA]</scope>
    <source>
        <strain evidence="4 5">DBV 063 E5</strain>
    </source>
</reference>
<evidence type="ECO:0000313" key="4">
    <source>
        <dbReference type="EMBL" id="KAK4536633.1"/>
    </source>
</evidence>
<dbReference type="PANTHER" id="PTHR11710:SF0">
    <property type="entry name" value="40S RIBOSOMAL PROTEIN S19"/>
    <property type="match status" value="1"/>
</dbReference>
<dbReference type="Proteomes" id="UP001301350">
    <property type="component" value="Unassembled WGS sequence"/>
</dbReference>
<dbReference type="AlphaFoldDB" id="A0AAV9IX17"/>
<evidence type="ECO:0000256" key="2">
    <source>
        <dbReference type="ARBA" id="ARBA00022980"/>
    </source>
</evidence>
<dbReference type="EMBL" id="JANCYW010000009">
    <property type="protein sequence ID" value="KAK4536633.1"/>
    <property type="molecule type" value="Genomic_DNA"/>
</dbReference>
<dbReference type="PANTHER" id="PTHR11710">
    <property type="entry name" value="40S RIBOSOMAL PROTEIN S19"/>
    <property type="match status" value="1"/>
</dbReference>
<keyword evidence="3" id="KW-0687">Ribonucleoprotein</keyword>
<comment type="caution">
    <text evidence="4">The sequence shown here is derived from an EMBL/GenBank/DDBJ whole genome shotgun (WGS) entry which is preliminary data.</text>
</comment>
<dbReference type="InterPro" id="IPR036390">
    <property type="entry name" value="WH_DNA-bd_sf"/>
</dbReference>
<dbReference type="SMART" id="SM01413">
    <property type="entry name" value="Ribosomal_S19e"/>
    <property type="match status" value="1"/>
</dbReference>
<sequence>MPKATGATVKDVPADALIRAYAAHIKASGLVREPEWVEYVKTGPMKELPPSDRDWLFVRMASLARRVYLRQYTGVGTFSKVYGSRQRNGTSPAHFRRASRKVIRHCLQELERLGVVARSDDGGGRVLTRKGRQELDTQATRVRAELLAAIGASAASDGVSAVAAGKGEASDMVPADGGE</sequence>
<keyword evidence="2" id="KW-0689">Ribosomal protein</keyword>
<dbReference type="GO" id="GO:0000028">
    <property type="term" value="P:ribosomal small subunit assembly"/>
    <property type="evidence" value="ECO:0007669"/>
    <property type="project" value="TreeGrafter"/>
</dbReference>
<proteinExistence type="inferred from homology"/>
<dbReference type="GO" id="GO:0003735">
    <property type="term" value="F:structural constituent of ribosome"/>
    <property type="evidence" value="ECO:0007669"/>
    <property type="project" value="InterPro"/>
</dbReference>
<evidence type="ECO:0000313" key="5">
    <source>
        <dbReference type="Proteomes" id="UP001301350"/>
    </source>
</evidence>
<dbReference type="Gene3D" id="1.10.10.10">
    <property type="entry name" value="Winged helix-like DNA-binding domain superfamily/Winged helix DNA-binding domain"/>
    <property type="match status" value="1"/>
</dbReference>
<evidence type="ECO:0000256" key="3">
    <source>
        <dbReference type="ARBA" id="ARBA00023274"/>
    </source>
</evidence>
<evidence type="ECO:0000256" key="1">
    <source>
        <dbReference type="ARBA" id="ARBA00010014"/>
    </source>
</evidence>
<evidence type="ECO:0008006" key="6">
    <source>
        <dbReference type="Google" id="ProtNLM"/>
    </source>
</evidence>
<dbReference type="GO" id="GO:0022627">
    <property type="term" value="C:cytosolic small ribosomal subunit"/>
    <property type="evidence" value="ECO:0007669"/>
    <property type="project" value="TreeGrafter"/>
</dbReference>
<protein>
    <recommendedName>
        <fullName evidence="6">40S ribosomal protein S19</fullName>
    </recommendedName>
</protein>
<dbReference type="FunFam" id="1.10.10.10:FF:000118">
    <property type="entry name" value="40S ribosomal protein S19"/>
    <property type="match status" value="1"/>
</dbReference>
<dbReference type="InterPro" id="IPR036388">
    <property type="entry name" value="WH-like_DNA-bd_sf"/>
</dbReference>
<gene>
    <name evidence="4" type="ORF">CDCA_CDCA09G2658</name>
</gene>